<dbReference type="SUPFAM" id="SSF103473">
    <property type="entry name" value="MFS general substrate transporter"/>
    <property type="match status" value="1"/>
</dbReference>
<feature type="transmembrane region" description="Helical" evidence="6">
    <location>
        <begin position="244"/>
        <end position="264"/>
    </location>
</feature>
<comment type="subcellular location">
    <subcellularLocation>
        <location evidence="2">Cell membrane</location>
    </subcellularLocation>
    <subcellularLocation>
        <location evidence="1">Membrane</location>
        <topology evidence="1">Multi-pass membrane protein</topology>
    </subcellularLocation>
</comment>
<evidence type="ECO:0000256" key="6">
    <source>
        <dbReference type="SAM" id="Phobius"/>
    </source>
</evidence>
<dbReference type="Gene3D" id="1.20.1250.20">
    <property type="entry name" value="MFS general substrate transporter like domains"/>
    <property type="match status" value="1"/>
</dbReference>
<accession>A0A7S1TG90</accession>
<feature type="transmembrane region" description="Helical" evidence="6">
    <location>
        <begin position="208"/>
        <end position="232"/>
    </location>
</feature>
<feature type="transmembrane region" description="Helical" evidence="6">
    <location>
        <begin position="33"/>
        <end position="50"/>
    </location>
</feature>
<dbReference type="PANTHER" id="PTHR23507:SF1">
    <property type="entry name" value="FI18259P1-RELATED"/>
    <property type="match status" value="1"/>
</dbReference>
<keyword evidence="5 6" id="KW-0472">Membrane</keyword>
<evidence type="ECO:0000259" key="7">
    <source>
        <dbReference type="PROSITE" id="PS50850"/>
    </source>
</evidence>
<dbReference type="EMBL" id="HBGH01014182">
    <property type="protein sequence ID" value="CAD9235778.1"/>
    <property type="molecule type" value="Transcribed_RNA"/>
</dbReference>
<dbReference type="PROSITE" id="PS50850">
    <property type="entry name" value="MFS"/>
    <property type="match status" value="1"/>
</dbReference>
<feature type="transmembrane region" description="Helical" evidence="6">
    <location>
        <begin position="87"/>
        <end position="104"/>
    </location>
</feature>
<feature type="transmembrane region" description="Helical" evidence="6">
    <location>
        <begin position="285"/>
        <end position="311"/>
    </location>
</feature>
<dbReference type="InterPro" id="IPR011701">
    <property type="entry name" value="MFS"/>
</dbReference>
<organism evidence="8">
    <name type="scientific">Compsopogon caeruleus</name>
    <dbReference type="NCBI Taxonomy" id="31354"/>
    <lineage>
        <taxon>Eukaryota</taxon>
        <taxon>Rhodophyta</taxon>
        <taxon>Compsopogonophyceae</taxon>
        <taxon>Compsopogonales</taxon>
        <taxon>Compsopogonaceae</taxon>
        <taxon>Compsopogon</taxon>
    </lineage>
</organism>
<dbReference type="InterPro" id="IPR020846">
    <property type="entry name" value="MFS_dom"/>
</dbReference>
<gene>
    <name evidence="8" type="ORF">CCAE0312_LOCUS7869</name>
</gene>
<dbReference type="Pfam" id="PF07690">
    <property type="entry name" value="MFS_1"/>
    <property type="match status" value="1"/>
</dbReference>
<dbReference type="InterPro" id="IPR001958">
    <property type="entry name" value="Tet-R_TetA/multi-R_MdtG-like"/>
</dbReference>
<keyword evidence="4 6" id="KW-1133">Transmembrane helix</keyword>
<dbReference type="GO" id="GO:0022857">
    <property type="term" value="F:transmembrane transporter activity"/>
    <property type="evidence" value="ECO:0007669"/>
    <property type="project" value="InterPro"/>
</dbReference>
<evidence type="ECO:0000256" key="1">
    <source>
        <dbReference type="ARBA" id="ARBA00004141"/>
    </source>
</evidence>
<proteinExistence type="predicted"/>
<feature type="transmembrane region" description="Helical" evidence="6">
    <location>
        <begin position="369"/>
        <end position="389"/>
    </location>
</feature>
<evidence type="ECO:0000256" key="3">
    <source>
        <dbReference type="ARBA" id="ARBA00022692"/>
    </source>
</evidence>
<name>A0A7S1TG90_9RHOD</name>
<reference evidence="8" key="1">
    <citation type="submission" date="2021-01" db="EMBL/GenBank/DDBJ databases">
        <authorList>
            <person name="Corre E."/>
            <person name="Pelletier E."/>
            <person name="Niang G."/>
            <person name="Scheremetjew M."/>
            <person name="Finn R."/>
            <person name="Kale V."/>
            <person name="Holt S."/>
            <person name="Cochrane G."/>
            <person name="Meng A."/>
            <person name="Brown T."/>
            <person name="Cohen L."/>
        </authorList>
    </citation>
    <scope>NUCLEOTIDE SEQUENCE</scope>
    <source>
        <strain evidence="8">SAG 36.94</strain>
    </source>
</reference>
<dbReference type="PANTHER" id="PTHR23507">
    <property type="entry name" value="ZGC:174356"/>
    <property type="match status" value="1"/>
</dbReference>
<evidence type="ECO:0000256" key="2">
    <source>
        <dbReference type="ARBA" id="ARBA00004236"/>
    </source>
</evidence>
<dbReference type="InterPro" id="IPR036259">
    <property type="entry name" value="MFS_trans_sf"/>
</dbReference>
<dbReference type="AlphaFoldDB" id="A0A7S1TG90"/>
<evidence type="ECO:0000256" key="5">
    <source>
        <dbReference type="ARBA" id="ARBA00023136"/>
    </source>
</evidence>
<protein>
    <recommendedName>
        <fullName evidence="7">Major facilitator superfamily (MFS) profile domain-containing protein</fullName>
    </recommendedName>
</protein>
<feature type="transmembrane region" description="Helical" evidence="6">
    <location>
        <begin position="154"/>
        <end position="173"/>
    </location>
</feature>
<evidence type="ECO:0000313" key="8">
    <source>
        <dbReference type="EMBL" id="CAD9235778.1"/>
    </source>
</evidence>
<sequence>MGMLPMALGFPVLPQLLLDACGGNSSRASLVNGVVGASAGVIKALISPVLGKLTDAKGRKCVLQWIFLAAMAEYMVLGLLFRRLWALVLVNLVGSMVGLIFVVTRAMIGDLTAKVTKDTAKARMWGLYGAVVGFVLAVGPLLGGALFNRLGPRFLLWLMFGIAVVNAAVNPLLPLETSVGRPQAEMDWSGASLNPIPDLKILFEKKRLVLLALSLALTNLAEGGFQSVFFLYCSEMFGWGPSEIGIFLSFVGVTLMVSEGLLPGPVVSILGEKFTIITGQAFEMLHFLVFALASSGSFMYLGVIVGIPRFISSPTLRSVIARQVEPDKQGLLQGAVNSLGMLLQPFAPMVASTLFAIFSKKDGIYYPGAPMLAMSVLCSLPIMLTLQAFRRSEEAGLYLRTFT</sequence>
<feature type="domain" description="Major facilitator superfamily (MFS) profile" evidence="7">
    <location>
        <begin position="1"/>
        <end position="393"/>
    </location>
</feature>
<evidence type="ECO:0000256" key="4">
    <source>
        <dbReference type="ARBA" id="ARBA00022989"/>
    </source>
</evidence>
<feature type="transmembrane region" description="Helical" evidence="6">
    <location>
        <begin position="125"/>
        <end position="148"/>
    </location>
</feature>
<dbReference type="GO" id="GO:0016020">
    <property type="term" value="C:membrane"/>
    <property type="evidence" value="ECO:0007669"/>
    <property type="project" value="UniProtKB-SubCell"/>
</dbReference>
<dbReference type="PRINTS" id="PR01035">
    <property type="entry name" value="TCRTETA"/>
</dbReference>
<feature type="transmembrane region" description="Helical" evidence="6">
    <location>
        <begin position="62"/>
        <end position="81"/>
    </location>
</feature>
<keyword evidence="3 6" id="KW-0812">Transmembrane</keyword>